<protein>
    <submittedName>
        <fullName evidence="2">Uncharacterized protein</fullName>
    </submittedName>
</protein>
<dbReference type="STRING" id="1081103.A0A0B2WT86"/>
<feature type="compositionally biased region" description="Basic and acidic residues" evidence="1">
    <location>
        <begin position="451"/>
        <end position="471"/>
    </location>
</feature>
<dbReference type="RefSeq" id="XP_040680312.1">
    <property type="nucleotide sequence ID" value="XM_040821743.1"/>
</dbReference>
<feature type="compositionally biased region" description="Polar residues" evidence="1">
    <location>
        <begin position="966"/>
        <end position="983"/>
    </location>
</feature>
<dbReference type="GeneID" id="63737399"/>
<sequence length="1122" mass="120541">MLSHLRFHRRGTSNPTSPISDQQHSLSPLSNAESPLALVSASPLDGMPALASSSSAPTLPPITRVTSSDLDSRHERDERQNGPGGLPENRPRQSPRSFHSGGVGGFIGGKALQNYRRDVEAQQKASRTDPSDRTAGGNSLVRPEDPSARIRPSHFEPTIHVARSSQFMQVASFSTPTELQASNAPNLGRRPAGSKLPQEASSSLSNPPSSAAAEPQKGKKGLPFLRNPMSTLLMRRRNNQNAPDLRPLPLSTKDEEPSYDPRIRGTRVHDFSAPRKPRDVYRGNPASSRSVSDIRLASATENRPTALKVPGEPSIQARRSAPQAAKTSSRSESSIDANNLSTGQSQSRTTVADEPTAPAADEAPVVTSQELYIDGHAALPTSTSEAGGVLEGAEMIPKASSSTRTTRSRNISLSEMSMSAVPRHMKSTSSRFSFDMIGAAKQEKLLEERHRQRELERRTNGNDGFRDSRSDDFDEDAFDYDAMMDDDGFEERIPGVNADFDEQVPDLHDLDVQLDPDNDQENFAGFDFQRSNPTSSLASPHSGGMLMTPRDADGNVIGFAMTKDTPGSSTHPLSSPLPASIADALSEHRLSGLGIQDASTPLASDNDQNTKEDDLYFDDGIIAFENEFAEDLAALPDVSDEPFDESIFDNNDTDQFGRPVPGAFQQAQSLRRAGQQSSTKRESVMTSRLSAHSAVSCSTAHTSLSVDGQAEQETGDSHAKKPDTESESKASQAASDSAKSVAAYQAALAAAAHRAAASGKFLRSSSPASIPVLGDDESTSEIPQDDIHGGYDDEEDDLDFDDDAIIAEANASALANDSDGWYGQEFGFYSAPPGFHITAHNGRSSAHLKEYEYANGGFFGPDGIGAVKRSTSGRMISREPNLTPITERSEYSNRNSFMSLGYAPLSTSTPIVQSPGLAQLAMMADCGDDQMTLSALLRLRSRAWGGSQASLASSREDSPRSDRGDLSSSPWMSTSCGQASQVNHAHAGMPSTFSTAGYDSDAASASGSPTMTMANVNSGHLPRAAIPEEDANEILVSGHPIHEALTGQRSRIDVNNQAGEYIMNKFTQSPVKGHRHKGSADSISYVKEEDSGETHWVLERRRTGETGEVEVLEREVIEGRQI</sequence>
<feature type="region of interest" description="Disordered" evidence="1">
    <location>
        <begin position="1"/>
        <end position="32"/>
    </location>
</feature>
<organism evidence="2 3">
    <name type="scientific">Metarhizium album (strain ARSEF 1941)</name>
    <dbReference type="NCBI Taxonomy" id="1081103"/>
    <lineage>
        <taxon>Eukaryota</taxon>
        <taxon>Fungi</taxon>
        <taxon>Dikarya</taxon>
        <taxon>Ascomycota</taxon>
        <taxon>Pezizomycotina</taxon>
        <taxon>Sordariomycetes</taxon>
        <taxon>Hypocreomycetidae</taxon>
        <taxon>Hypocreales</taxon>
        <taxon>Clavicipitaceae</taxon>
        <taxon>Metarhizium</taxon>
    </lineage>
</organism>
<comment type="caution">
    <text evidence="2">The sequence shown here is derived from an EMBL/GenBank/DDBJ whole genome shotgun (WGS) entry which is preliminary data.</text>
</comment>
<feature type="compositionally biased region" description="Polar residues" evidence="1">
    <location>
        <begin position="670"/>
        <end position="706"/>
    </location>
</feature>
<feature type="compositionally biased region" description="Basic and acidic residues" evidence="1">
    <location>
        <begin position="954"/>
        <end position="965"/>
    </location>
</feature>
<keyword evidence="3" id="KW-1185">Reference proteome</keyword>
<feature type="region of interest" description="Disordered" evidence="1">
    <location>
        <begin position="44"/>
        <end position="151"/>
    </location>
</feature>
<dbReference type="Proteomes" id="UP000030816">
    <property type="component" value="Unassembled WGS sequence"/>
</dbReference>
<feature type="region of interest" description="Disordered" evidence="1">
    <location>
        <begin position="451"/>
        <end position="472"/>
    </location>
</feature>
<feature type="compositionally biased region" description="Polar residues" evidence="1">
    <location>
        <begin position="325"/>
        <end position="348"/>
    </location>
</feature>
<accession>A0A0B2WT86</accession>
<dbReference type="EMBL" id="AZHE01000005">
    <property type="protein sequence ID" value="KHN99246.1"/>
    <property type="molecule type" value="Genomic_DNA"/>
</dbReference>
<feature type="compositionally biased region" description="Low complexity" evidence="1">
    <location>
        <begin position="400"/>
        <end position="409"/>
    </location>
</feature>
<feature type="region of interest" description="Disordered" evidence="1">
    <location>
        <begin position="764"/>
        <end position="798"/>
    </location>
</feature>
<feature type="region of interest" description="Disordered" evidence="1">
    <location>
        <begin position="947"/>
        <end position="983"/>
    </location>
</feature>
<feature type="compositionally biased region" description="Basic and acidic residues" evidence="1">
    <location>
        <begin position="715"/>
        <end position="728"/>
    </location>
</feature>
<gene>
    <name evidence="2" type="ORF">MAM_02944</name>
</gene>
<name>A0A0B2WT86_METAS</name>
<feature type="compositionally biased region" description="Polar residues" evidence="1">
    <location>
        <begin position="12"/>
        <end position="32"/>
    </location>
</feature>
<dbReference type="AlphaFoldDB" id="A0A0B2WT86"/>
<evidence type="ECO:0000313" key="2">
    <source>
        <dbReference type="EMBL" id="KHN99246.1"/>
    </source>
</evidence>
<feature type="compositionally biased region" description="Basic residues" evidence="1">
    <location>
        <begin position="1"/>
        <end position="11"/>
    </location>
</feature>
<feature type="region of interest" description="Disordered" evidence="1">
    <location>
        <begin position="670"/>
        <end position="734"/>
    </location>
</feature>
<feature type="compositionally biased region" description="Basic and acidic residues" evidence="1">
    <location>
        <begin position="252"/>
        <end position="281"/>
    </location>
</feature>
<evidence type="ECO:0000256" key="1">
    <source>
        <dbReference type="SAM" id="MobiDB-lite"/>
    </source>
</evidence>
<proteinExistence type="predicted"/>
<feature type="compositionally biased region" description="Polar residues" evidence="1">
    <location>
        <begin position="175"/>
        <end position="185"/>
    </location>
</feature>
<feature type="compositionally biased region" description="Low complexity" evidence="1">
    <location>
        <begin position="48"/>
        <end position="57"/>
    </location>
</feature>
<feature type="compositionally biased region" description="Low complexity" evidence="1">
    <location>
        <begin position="200"/>
        <end position="213"/>
    </location>
</feature>
<feature type="compositionally biased region" description="Basic and acidic residues" evidence="1">
    <location>
        <begin position="70"/>
        <end position="80"/>
    </location>
</feature>
<evidence type="ECO:0000313" key="3">
    <source>
        <dbReference type="Proteomes" id="UP000030816"/>
    </source>
</evidence>
<feature type="compositionally biased region" description="Low complexity" evidence="1">
    <location>
        <begin position="349"/>
        <end position="364"/>
    </location>
</feature>
<feature type="region of interest" description="Disordered" evidence="1">
    <location>
        <begin position="175"/>
        <end position="364"/>
    </location>
</feature>
<feature type="compositionally biased region" description="Basic and acidic residues" evidence="1">
    <location>
        <begin position="115"/>
        <end position="132"/>
    </location>
</feature>
<feature type="region of interest" description="Disordered" evidence="1">
    <location>
        <begin position="383"/>
        <end position="414"/>
    </location>
</feature>
<dbReference type="HOGENOM" id="CLU_003071_0_0_1"/>
<reference evidence="2 3" key="1">
    <citation type="journal article" date="2014" name="Proc. Natl. Acad. Sci. U.S.A.">
        <title>Trajectory and genomic determinants of fungal-pathogen speciation and host adaptation.</title>
        <authorList>
            <person name="Hu X."/>
            <person name="Xiao G."/>
            <person name="Zheng P."/>
            <person name="Shang Y."/>
            <person name="Su Y."/>
            <person name="Zhang X."/>
            <person name="Liu X."/>
            <person name="Zhan S."/>
            <person name="St Leger R.J."/>
            <person name="Wang C."/>
        </authorList>
    </citation>
    <scope>NUCLEOTIDE SEQUENCE [LARGE SCALE GENOMIC DNA]</scope>
    <source>
        <strain evidence="2 3">ARSEF 1941</strain>
    </source>
</reference>
<dbReference type="OrthoDB" id="5408302at2759"/>